<dbReference type="PANTHER" id="PTHR34002">
    <property type="entry name" value="BLR1656 PROTEIN"/>
    <property type="match status" value="1"/>
</dbReference>
<evidence type="ECO:0000256" key="2">
    <source>
        <dbReference type="ARBA" id="ARBA00022729"/>
    </source>
</evidence>
<dbReference type="Pfam" id="PF01670">
    <property type="entry name" value="Glyco_hydro_12"/>
    <property type="match status" value="1"/>
</dbReference>
<reference evidence="8" key="1">
    <citation type="submission" date="2022-11" db="EMBL/GenBank/DDBJ databases">
        <authorList>
            <person name="Petersen C."/>
        </authorList>
    </citation>
    <scope>NUCLEOTIDE SEQUENCE</scope>
    <source>
        <strain evidence="8">IBT 26290</strain>
    </source>
</reference>
<dbReference type="GO" id="GO:0008810">
    <property type="term" value="F:cellulase activity"/>
    <property type="evidence" value="ECO:0007669"/>
    <property type="project" value="InterPro"/>
</dbReference>
<evidence type="ECO:0000256" key="7">
    <source>
        <dbReference type="RuleBase" id="RU361163"/>
    </source>
</evidence>
<proteinExistence type="inferred from homology"/>
<protein>
    <recommendedName>
        <fullName evidence="4">xyloglucan-specific endo-beta-1,4-glucanase</fullName>
        <ecNumber evidence="4">3.2.1.151</ecNumber>
    </recommendedName>
    <alternativeName>
        <fullName evidence="5">Xyloglucanase A</fullName>
    </alternativeName>
    <alternativeName>
        <fullName evidence="6">Xyloglucanendohydrolase A</fullName>
    </alternativeName>
</protein>
<keyword evidence="9" id="KW-1185">Reference proteome</keyword>
<dbReference type="SUPFAM" id="SSF49899">
    <property type="entry name" value="Concanavalin A-like lectins/glucanases"/>
    <property type="match status" value="1"/>
</dbReference>
<dbReference type="InterPro" id="IPR013319">
    <property type="entry name" value="GH11/12"/>
</dbReference>
<dbReference type="PANTHER" id="PTHR34002:SF9">
    <property type="entry name" value="XYLOGLUCAN-SPECIFIC ENDO-BETA-1,4-GLUCANASE A"/>
    <property type="match status" value="1"/>
</dbReference>
<comment type="caution">
    <text evidence="8">The sequence shown here is derived from an EMBL/GenBank/DDBJ whole genome shotgun (WGS) entry which is preliminary data.</text>
</comment>
<name>A0A9W9LJT0_9EURO</name>
<dbReference type="Gene3D" id="2.60.120.180">
    <property type="match status" value="1"/>
</dbReference>
<dbReference type="InterPro" id="IPR002594">
    <property type="entry name" value="GH12"/>
</dbReference>
<dbReference type="EMBL" id="JAPQKN010000004">
    <property type="protein sequence ID" value="KAJ5159601.1"/>
    <property type="molecule type" value="Genomic_DNA"/>
</dbReference>
<comment type="similarity">
    <text evidence="1 7">Belongs to the glycosyl hydrolase 12 (cellulase H) family.</text>
</comment>
<gene>
    <name evidence="8" type="ORF">N7482_006605</name>
</gene>
<evidence type="ECO:0000313" key="8">
    <source>
        <dbReference type="EMBL" id="KAJ5159601.1"/>
    </source>
</evidence>
<evidence type="ECO:0000256" key="4">
    <source>
        <dbReference type="ARBA" id="ARBA00038882"/>
    </source>
</evidence>
<comment type="catalytic activity">
    <reaction evidence="3">
        <text>xyloglucan + H2O = xyloglucan oligosaccharides.</text>
        <dbReference type="EC" id="3.2.1.151"/>
    </reaction>
</comment>
<keyword evidence="7" id="KW-0624">Polysaccharide degradation</keyword>
<organism evidence="8 9">
    <name type="scientific">Penicillium canariense</name>
    <dbReference type="NCBI Taxonomy" id="189055"/>
    <lineage>
        <taxon>Eukaryota</taxon>
        <taxon>Fungi</taxon>
        <taxon>Dikarya</taxon>
        <taxon>Ascomycota</taxon>
        <taxon>Pezizomycotina</taxon>
        <taxon>Eurotiomycetes</taxon>
        <taxon>Eurotiomycetidae</taxon>
        <taxon>Eurotiales</taxon>
        <taxon>Aspergillaceae</taxon>
        <taxon>Penicillium</taxon>
    </lineage>
</organism>
<keyword evidence="2" id="KW-0732">Signal</keyword>
<dbReference type="GO" id="GO:0000272">
    <property type="term" value="P:polysaccharide catabolic process"/>
    <property type="evidence" value="ECO:0007669"/>
    <property type="project" value="UniProtKB-KW"/>
</dbReference>
<reference evidence="8" key="2">
    <citation type="journal article" date="2023" name="IMA Fungus">
        <title>Comparative genomic study of the Penicillium genus elucidates a diverse pangenome and 15 lateral gene transfer events.</title>
        <authorList>
            <person name="Petersen C."/>
            <person name="Sorensen T."/>
            <person name="Nielsen M.R."/>
            <person name="Sondergaard T.E."/>
            <person name="Sorensen J.L."/>
            <person name="Fitzpatrick D.A."/>
            <person name="Frisvad J.C."/>
            <person name="Nielsen K.L."/>
        </authorList>
    </citation>
    <scope>NUCLEOTIDE SEQUENCE</scope>
    <source>
        <strain evidence="8">IBT 26290</strain>
    </source>
</reference>
<dbReference type="OrthoDB" id="95118at2759"/>
<dbReference type="EC" id="3.2.1.151" evidence="4"/>
<sequence length="141" mass="15336">MPSTWSWTYTGENIVGDVSYDAFVSSQPSTSASHDYEIMIWLASYGGAEPIGYGSGPIASPIIGGITWDLYKGPNTWTVFSFVARDTITDYSGDINDFFGYLTTNEGVPSSYYLQTIGAGTEPFTGSNAWFTVNPYTISLI</sequence>
<evidence type="ECO:0000256" key="1">
    <source>
        <dbReference type="ARBA" id="ARBA00005519"/>
    </source>
</evidence>
<keyword evidence="7" id="KW-0119">Carbohydrate metabolism</keyword>
<dbReference type="RefSeq" id="XP_056541159.1">
    <property type="nucleotide sequence ID" value="XM_056688730.1"/>
</dbReference>
<accession>A0A9W9LJT0</accession>
<dbReference type="GO" id="GO:0033946">
    <property type="term" value="F:xyloglucan-specific endo-beta-1,4-glucanase activity"/>
    <property type="evidence" value="ECO:0007669"/>
    <property type="project" value="UniProtKB-EC"/>
</dbReference>
<dbReference type="Proteomes" id="UP001149163">
    <property type="component" value="Unassembled WGS sequence"/>
</dbReference>
<dbReference type="AlphaFoldDB" id="A0A9W9LJT0"/>
<keyword evidence="7" id="KW-0326">Glycosidase</keyword>
<dbReference type="GeneID" id="81427906"/>
<evidence type="ECO:0000256" key="6">
    <source>
        <dbReference type="ARBA" id="ARBA00043018"/>
    </source>
</evidence>
<keyword evidence="7" id="KW-0378">Hydrolase</keyword>
<evidence type="ECO:0000256" key="3">
    <source>
        <dbReference type="ARBA" id="ARBA00037012"/>
    </source>
</evidence>
<evidence type="ECO:0000256" key="5">
    <source>
        <dbReference type="ARBA" id="ARBA00041304"/>
    </source>
</evidence>
<evidence type="ECO:0000313" key="9">
    <source>
        <dbReference type="Proteomes" id="UP001149163"/>
    </source>
</evidence>
<dbReference type="InterPro" id="IPR013320">
    <property type="entry name" value="ConA-like_dom_sf"/>
</dbReference>